<dbReference type="InterPro" id="IPR001969">
    <property type="entry name" value="Aspartic_peptidase_AS"/>
</dbReference>
<evidence type="ECO:0000259" key="4">
    <source>
        <dbReference type="PROSITE" id="PS50158"/>
    </source>
</evidence>
<dbReference type="CDD" id="cd00303">
    <property type="entry name" value="retropepsin_like"/>
    <property type="match status" value="1"/>
</dbReference>
<keyword evidence="2" id="KW-0479">Metal-binding</keyword>
<dbReference type="PROSITE" id="PS50158">
    <property type="entry name" value="ZF_CCHC"/>
    <property type="match status" value="1"/>
</dbReference>
<feature type="domain" description="CCHC-type" evidence="4">
    <location>
        <begin position="350"/>
        <end position="367"/>
    </location>
</feature>
<dbReference type="InterPro" id="IPR021109">
    <property type="entry name" value="Peptidase_aspartic_dom_sf"/>
</dbReference>
<dbReference type="SUPFAM" id="SSF50630">
    <property type="entry name" value="Acid proteases"/>
    <property type="match status" value="1"/>
</dbReference>
<evidence type="ECO:0000256" key="2">
    <source>
        <dbReference type="PROSITE-ProRule" id="PRU00047"/>
    </source>
</evidence>
<dbReference type="Gene3D" id="3.10.10.10">
    <property type="entry name" value="HIV Type 1 Reverse Transcriptase, subunit A, domain 1"/>
    <property type="match status" value="1"/>
</dbReference>
<dbReference type="EMBL" id="JAEPRD010000557">
    <property type="protein sequence ID" value="KAG2190800.1"/>
    <property type="molecule type" value="Genomic_DNA"/>
</dbReference>
<feature type="region of interest" description="Disordered" evidence="3">
    <location>
        <begin position="292"/>
        <end position="349"/>
    </location>
</feature>
<dbReference type="GO" id="GO:0006508">
    <property type="term" value="P:proteolysis"/>
    <property type="evidence" value="ECO:0007669"/>
    <property type="project" value="InterPro"/>
</dbReference>
<gene>
    <name evidence="5" type="ORF">INT47_010409</name>
</gene>
<dbReference type="AlphaFoldDB" id="A0A8H7QFF8"/>
<dbReference type="PANTHER" id="PTHR15503">
    <property type="entry name" value="LDOC1 RELATED"/>
    <property type="match status" value="1"/>
</dbReference>
<evidence type="ECO:0000313" key="6">
    <source>
        <dbReference type="Proteomes" id="UP000603453"/>
    </source>
</evidence>
<dbReference type="InterPro" id="IPR043502">
    <property type="entry name" value="DNA/RNA_pol_sf"/>
</dbReference>
<dbReference type="OrthoDB" id="2290329at2759"/>
<dbReference type="InterPro" id="IPR036875">
    <property type="entry name" value="Znf_CCHC_sf"/>
</dbReference>
<dbReference type="GO" id="GO:0004190">
    <property type="term" value="F:aspartic-type endopeptidase activity"/>
    <property type="evidence" value="ECO:0007669"/>
    <property type="project" value="UniProtKB-KW"/>
</dbReference>
<evidence type="ECO:0000256" key="1">
    <source>
        <dbReference type="ARBA" id="ARBA00022750"/>
    </source>
</evidence>
<dbReference type="GO" id="GO:0003676">
    <property type="term" value="F:nucleic acid binding"/>
    <property type="evidence" value="ECO:0007669"/>
    <property type="project" value="InterPro"/>
</dbReference>
<keyword evidence="2" id="KW-0862">Zinc</keyword>
<dbReference type="Pfam" id="PF03732">
    <property type="entry name" value="Retrotrans_gag"/>
    <property type="match status" value="1"/>
</dbReference>
<keyword evidence="1" id="KW-0378">Hydrolase</keyword>
<name>A0A8H7QFF8_9FUNG</name>
<dbReference type="GO" id="GO:0008270">
    <property type="term" value="F:zinc ion binding"/>
    <property type="evidence" value="ECO:0007669"/>
    <property type="project" value="UniProtKB-KW"/>
</dbReference>
<feature type="non-terminal residue" evidence="5">
    <location>
        <position position="710"/>
    </location>
</feature>
<dbReference type="InterPro" id="IPR001878">
    <property type="entry name" value="Znf_CCHC"/>
</dbReference>
<protein>
    <recommendedName>
        <fullName evidence="4">CCHC-type domain-containing protein</fullName>
    </recommendedName>
</protein>
<keyword evidence="6" id="KW-1185">Reference proteome</keyword>
<dbReference type="SMART" id="SM00343">
    <property type="entry name" value="ZnF_C2HC"/>
    <property type="match status" value="1"/>
</dbReference>
<comment type="caution">
    <text evidence="5">The sequence shown here is derived from an EMBL/GenBank/DDBJ whole genome shotgun (WGS) entry which is preliminary data.</text>
</comment>
<dbReference type="InterPro" id="IPR032567">
    <property type="entry name" value="RTL1-rel"/>
</dbReference>
<dbReference type="Gene3D" id="4.10.60.10">
    <property type="entry name" value="Zinc finger, CCHC-type"/>
    <property type="match status" value="1"/>
</dbReference>
<feature type="compositionally biased region" description="Low complexity" evidence="3">
    <location>
        <begin position="332"/>
        <end position="347"/>
    </location>
</feature>
<dbReference type="InterPro" id="IPR005162">
    <property type="entry name" value="Retrotrans_gag_dom"/>
</dbReference>
<dbReference type="Gene3D" id="2.40.70.10">
    <property type="entry name" value="Acid Proteases"/>
    <property type="match status" value="1"/>
</dbReference>
<evidence type="ECO:0000313" key="5">
    <source>
        <dbReference type="EMBL" id="KAG2190800.1"/>
    </source>
</evidence>
<accession>A0A8H7QFF8</accession>
<dbReference type="Proteomes" id="UP000603453">
    <property type="component" value="Unassembled WGS sequence"/>
</dbReference>
<proteinExistence type="predicted"/>
<reference evidence="5" key="1">
    <citation type="submission" date="2020-12" db="EMBL/GenBank/DDBJ databases">
        <title>Metabolic potential, ecology and presence of endohyphal bacteria is reflected in genomic diversity of Mucoromycotina.</title>
        <authorList>
            <person name="Muszewska A."/>
            <person name="Okrasinska A."/>
            <person name="Steczkiewicz K."/>
            <person name="Drgas O."/>
            <person name="Orlowska M."/>
            <person name="Perlinska-Lenart U."/>
            <person name="Aleksandrzak-Piekarczyk T."/>
            <person name="Szatraj K."/>
            <person name="Zielenkiewicz U."/>
            <person name="Pilsyk S."/>
            <person name="Malc E."/>
            <person name="Mieczkowski P."/>
            <person name="Kruszewska J.S."/>
            <person name="Biernat P."/>
            <person name="Pawlowska J."/>
        </authorList>
    </citation>
    <scope>NUCLEOTIDE SEQUENCE</scope>
    <source>
        <strain evidence="5">WA0000017839</strain>
    </source>
</reference>
<dbReference type="Pfam" id="PF13975">
    <property type="entry name" value="gag-asp_proteas"/>
    <property type="match status" value="1"/>
</dbReference>
<dbReference type="SUPFAM" id="SSF57756">
    <property type="entry name" value="Retrovirus zinc finger-like domains"/>
    <property type="match status" value="1"/>
</dbReference>
<dbReference type="PROSITE" id="PS00141">
    <property type="entry name" value="ASP_PROTEASE"/>
    <property type="match status" value="1"/>
</dbReference>
<keyword evidence="1" id="KW-0064">Aspartyl protease</keyword>
<dbReference type="PANTHER" id="PTHR15503:SF22">
    <property type="entry name" value="TRANSPOSON TY3-I GAG POLYPROTEIN"/>
    <property type="match status" value="1"/>
</dbReference>
<keyword evidence="2" id="KW-0863">Zinc-finger</keyword>
<dbReference type="SUPFAM" id="SSF56672">
    <property type="entry name" value="DNA/RNA polymerases"/>
    <property type="match status" value="1"/>
</dbReference>
<evidence type="ECO:0000256" key="3">
    <source>
        <dbReference type="SAM" id="MobiDB-lite"/>
    </source>
</evidence>
<keyword evidence="1" id="KW-0645">Protease</keyword>
<sequence length="710" mass="80416">MNNSSDHTVIPFDLLKKFEIEEKVLALLPAHLKEGFSASRCVPVVPAEQRLELTPSQESAFDIHARATATRWIRRADPNLISLETSPQHAPTPMLPPGTPENPIGSTDMAAMIEAMTLAFQKAMTTKAPVRRAKEPEVYAGERSATAIDGWLRSIERYAAITSLPDAQWTTYAVTLLRGRADTWWRRIEDSDYTTESWATFKERLNREFRPVQSARQARARMAALRQTSSVEVFVDAFYDIKLEIPGMTDDEAVDRFTNGLRNDVRSHVVTKDPFDLEDAVRAALAFDSARRPAQSAPRMVVPDYSRNDGPTPMDLDAMEGRGFGRSNYQPRSSQRNGQSSSQGSSQGDRKCFWCGKSGHIRRNCRERISAFRRLDEDRMRSMNRNSPEQLQYHDEHQESRDVINNKVDVNYKEHVNKDLPSQYTIVPEVVTKSNVENSEIDSQDLVHLDQLNASISTDLPLYKAVSHERTLQVLIDSGASANYVTPETAELAETVIPVQGREVETANGHRTRISRKVIMSISLNGYQDTVEAFVFPMKFDMILGRTWLQQAKPVPDWNTDSWTLRQADKTFSLMPHTTQTTPSCLNYLISHKQASKLTGKDGTDSFLLYMKEDVEKVFAEAGWENLVQEFPDVFKDELPGLPPDRNVRHVIDTEGARPINRPPFKMSPLELDELKRQLKELLDLKLIRPSASPWGAPVLFVKKKDGAMR</sequence>
<organism evidence="5 6">
    <name type="scientific">Mucor saturninus</name>
    <dbReference type="NCBI Taxonomy" id="64648"/>
    <lineage>
        <taxon>Eukaryota</taxon>
        <taxon>Fungi</taxon>
        <taxon>Fungi incertae sedis</taxon>
        <taxon>Mucoromycota</taxon>
        <taxon>Mucoromycotina</taxon>
        <taxon>Mucoromycetes</taxon>
        <taxon>Mucorales</taxon>
        <taxon>Mucorineae</taxon>
        <taxon>Mucoraceae</taxon>
        <taxon>Mucor</taxon>
    </lineage>
</organism>